<proteinExistence type="predicted"/>
<protein>
    <submittedName>
        <fullName evidence="1">Uncharacterized protein</fullName>
    </submittedName>
</protein>
<accession>A0AAV4SLM7</accession>
<sequence length="140" mass="16124">MKHGLAEGQRGHCLSRELSLAALKSGEGELSAWALSSETRLRPKANIAKSRRFACGLDKQRCHFLSEITTFSERQESCGVFRGTLMTSKLQHWRDWNRIQLRNRVCAKRRLEQLEFGLLPSETKNRKCLFKVDSKFAIDK</sequence>
<dbReference type="EMBL" id="BPLQ01008057">
    <property type="protein sequence ID" value="GIY34402.1"/>
    <property type="molecule type" value="Genomic_DNA"/>
</dbReference>
<gene>
    <name evidence="1" type="ORF">CDAR_35521</name>
</gene>
<evidence type="ECO:0000313" key="2">
    <source>
        <dbReference type="Proteomes" id="UP001054837"/>
    </source>
</evidence>
<name>A0AAV4SLM7_9ARAC</name>
<comment type="caution">
    <text evidence="1">The sequence shown here is derived from an EMBL/GenBank/DDBJ whole genome shotgun (WGS) entry which is preliminary data.</text>
</comment>
<dbReference type="Proteomes" id="UP001054837">
    <property type="component" value="Unassembled WGS sequence"/>
</dbReference>
<organism evidence="1 2">
    <name type="scientific">Caerostris darwini</name>
    <dbReference type="NCBI Taxonomy" id="1538125"/>
    <lineage>
        <taxon>Eukaryota</taxon>
        <taxon>Metazoa</taxon>
        <taxon>Ecdysozoa</taxon>
        <taxon>Arthropoda</taxon>
        <taxon>Chelicerata</taxon>
        <taxon>Arachnida</taxon>
        <taxon>Araneae</taxon>
        <taxon>Araneomorphae</taxon>
        <taxon>Entelegynae</taxon>
        <taxon>Araneoidea</taxon>
        <taxon>Araneidae</taxon>
        <taxon>Caerostris</taxon>
    </lineage>
</organism>
<reference evidence="1 2" key="1">
    <citation type="submission" date="2021-06" db="EMBL/GenBank/DDBJ databases">
        <title>Caerostris darwini draft genome.</title>
        <authorList>
            <person name="Kono N."/>
            <person name="Arakawa K."/>
        </authorList>
    </citation>
    <scope>NUCLEOTIDE SEQUENCE [LARGE SCALE GENOMIC DNA]</scope>
</reference>
<keyword evidence="2" id="KW-1185">Reference proteome</keyword>
<dbReference type="AlphaFoldDB" id="A0AAV4SLM7"/>
<evidence type="ECO:0000313" key="1">
    <source>
        <dbReference type="EMBL" id="GIY34402.1"/>
    </source>
</evidence>